<keyword evidence="3" id="KW-1185">Reference proteome</keyword>
<accession>A0AAV7V1W1</accession>
<gene>
    <name evidence="2" type="ORF">NDU88_003247</name>
</gene>
<reference evidence="2" key="1">
    <citation type="journal article" date="2022" name="bioRxiv">
        <title>Sequencing and chromosome-scale assembly of the giantPleurodeles waltlgenome.</title>
        <authorList>
            <person name="Brown T."/>
            <person name="Elewa A."/>
            <person name="Iarovenko S."/>
            <person name="Subramanian E."/>
            <person name="Araus A.J."/>
            <person name="Petzold A."/>
            <person name="Susuki M."/>
            <person name="Suzuki K.-i.T."/>
            <person name="Hayashi T."/>
            <person name="Toyoda A."/>
            <person name="Oliveira C."/>
            <person name="Osipova E."/>
            <person name="Leigh N.D."/>
            <person name="Simon A."/>
            <person name="Yun M.H."/>
        </authorList>
    </citation>
    <scope>NUCLEOTIDE SEQUENCE</scope>
    <source>
        <strain evidence="2">20211129_DDA</strain>
        <tissue evidence="2">Liver</tissue>
    </source>
</reference>
<evidence type="ECO:0000313" key="2">
    <source>
        <dbReference type="EMBL" id="KAJ1193952.1"/>
    </source>
</evidence>
<evidence type="ECO:0000313" key="3">
    <source>
        <dbReference type="Proteomes" id="UP001066276"/>
    </source>
</evidence>
<comment type="caution">
    <text evidence="2">The sequence shown here is derived from an EMBL/GenBank/DDBJ whole genome shotgun (WGS) entry which is preliminary data.</text>
</comment>
<protein>
    <submittedName>
        <fullName evidence="2">Uncharacterized protein</fullName>
    </submittedName>
</protein>
<sequence>MIECPGDTSKCVTSLRRDNVKNQEEDAQAWEEHAQKGDADSGDEKIPDSRGTVEKTTSRDEEEASGSRFTEKATTKDP</sequence>
<dbReference type="EMBL" id="JANPWB010000004">
    <property type="protein sequence ID" value="KAJ1193952.1"/>
    <property type="molecule type" value="Genomic_DNA"/>
</dbReference>
<feature type="region of interest" description="Disordered" evidence="1">
    <location>
        <begin position="1"/>
        <end position="78"/>
    </location>
</feature>
<organism evidence="2 3">
    <name type="scientific">Pleurodeles waltl</name>
    <name type="common">Iberian ribbed newt</name>
    <dbReference type="NCBI Taxonomy" id="8319"/>
    <lineage>
        <taxon>Eukaryota</taxon>
        <taxon>Metazoa</taxon>
        <taxon>Chordata</taxon>
        <taxon>Craniata</taxon>
        <taxon>Vertebrata</taxon>
        <taxon>Euteleostomi</taxon>
        <taxon>Amphibia</taxon>
        <taxon>Batrachia</taxon>
        <taxon>Caudata</taxon>
        <taxon>Salamandroidea</taxon>
        <taxon>Salamandridae</taxon>
        <taxon>Pleurodelinae</taxon>
        <taxon>Pleurodeles</taxon>
    </lineage>
</organism>
<name>A0AAV7V1W1_PLEWA</name>
<dbReference type="Proteomes" id="UP001066276">
    <property type="component" value="Chromosome 2_2"/>
</dbReference>
<feature type="compositionally biased region" description="Basic and acidic residues" evidence="1">
    <location>
        <begin position="69"/>
        <end position="78"/>
    </location>
</feature>
<dbReference type="AlphaFoldDB" id="A0AAV7V1W1"/>
<proteinExistence type="predicted"/>
<evidence type="ECO:0000256" key="1">
    <source>
        <dbReference type="SAM" id="MobiDB-lite"/>
    </source>
</evidence>
<feature type="compositionally biased region" description="Basic and acidic residues" evidence="1">
    <location>
        <begin position="15"/>
        <end position="59"/>
    </location>
</feature>